<feature type="region of interest" description="Disordered" evidence="1">
    <location>
        <begin position="1"/>
        <end position="30"/>
    </location>
</feature>
<organism evidence="2 3">
    <name type="scientific">Pararge aegeria aegeria</name>
    <dbReference type="NCBI Taxonomy" id="348720"/>
    <lineage>
        <taxon>Eukaryota</taxon>
        <taxon>Metazoa</taxon>
        <taxon>Ecdysozoa</taxon>
        <taxon>Arthropoda</taxon>
        <taxon>Hexapoda</taxon>
        <taxon>Insecta</taxon>
        <taxon>Pterygota</taxon>
        <taxon>Neoptera</taxon>
        <taxon>Endopterygota</taxon>
        <taxon>Lepidoptera</taxon>
        <taxon>Glossata</taxon>
        <taxon>Ditrysia</taxon>
        <taxon>Papilionoidea</taxon>
        <taxon>Nymphalidae</taxon>
        <taxon>Satyrinae</taxon>
        <taxon>Satyrini</taxon>
        <taxon>Parargina</taxon>
        <taxon>Pararge</taxon>
    </lineage>
</organism>
<gene>
    <name evidence="2" type="primary">jg5623</name>
    <name evidence="2" type="ORF">PAEG_LOCUS5227</name>
</gene>
<dbReference type="AlphaFoldDB" id="A0A8S4QVR4"/>
<evidence type="ECO:0000313" key="2">
    <source>
        <dbReference type="EMBL" id="CAH2217313.1"/>
    </source>
</evidence>
<evidence type="ECO:0000256" key="1">
    <source>
        <dbReference type="SAM" id="MobiDB-lite"/>
    </source>
</evidence>
<name>A0A8S4QVR4_9NEOP</name>
<keyword evidence="3" id="KW-1185">Reference proteome</keyword>
<sequence length="72" mass="7777">MAMWRALKMTGGASESCSRGPVTKAGRAEDRARVGETTLKLSQGPLGRGSPLIECSGTRWRRLLPEDGYPTN</sequence>
<comment type="caution">
    <text evidence="2">The sequence shown here is derived from an EMBL/GenBank/DDBJ whole genome shotgun (WGS) entry which is preliminary data.</text>
</comment>
<dbReference type="EMBL" id="CAKXAJ010017978">
    <property type="protein sequence ID" value="CAH2217313.1"/>
    <property type="molecule type" value="Genomic_DNA"/>
</dbReference>
<accession>A0A8S4QVR4</accession>
<reference evidence="2" key="1">
    <citation type="submission" date="2022-03" db="EMBL/GenBank/DDBJ databases">
        <authorList>
            <person name="Lindestad O."/>
        </authorList>
    </citation>
    <scope>NUCLEOTIDE SEQUENCE</scope>
</reference>
<protein>
    <submittedName>
        <fullName evidence="2">Jg5623 protein</fullName>
    </submittedName>
</protein>
<dbReference type="Proteomes" id="UP000838756">
    <property type="component" value="Unassembled WGS sequence"/>
</dbReference>
<evidence type="ECO:0000313" key="3">
    <source>
        <dbReference type="Proteomes" id="UP000838756"/>
    </source>
</evidence>
<proteinExistence type="predicted"/>